<reference evidence="2" key="2">
    <citation type="journal article" date="2021" name="Microbiome">
        <title>Successional dynamics and alternative stable states in a saline activated sludge microbial community over 9 years.</title>
        <authorList>
            <person name="Wang Y."/>
            <person name="Ye J."/>
            <person name="Ju F."/>
            <person name="Liu L."/>
            <person name="Boyd J.A."/>
            <person name="Deng Y."/>
            <person name="Parks D.H."/>
            <person name="Jiang X."/>
            <person name="Yin X."/>
            <person name="Woodcroft B.J."/>
            <person name="Tyson G.W."/>
            <person name="Hugenholtz P."/>
            <person name="Polz M.F."/>
            <person name="Zhang T."/>
        </authorList>
    </citation>
    <scope>NUCLEOTIDE SEQUENCE</scope>
    <source>
        <strain evidence="2">HKST-UBA01</strain>
    </source>
</reference>
<name>A0A956RRH6_UNCEI</name>
<dbReference type="AlphaFoldDB" id="A0A956RRH6"/>
<dbReference type="PANTHER" id="PTHR30538:SF0">
    <property type="entry name" value="L-LYSINE 2,3-AMINOMUTASE AQ_1632-RELATED"/>
    <property type="match status" value="1"/>
</dbReference>
<dbReference type="Proteomes" id="UP000697710">
    <property type="component" value="Unassembled WGS sequence"/>
</dbReference>
<dbReference type="PANTHER" id="PTHR30538">
    <property type="entry name" value="LYSINE 2,3-AMINOMUTASE-RELATED"/>
    <property type="match status" value="1"/>
</dbReference>
<evidence type="ECO:0000313" key="2">
    <source>
        <dbReference type="EMBL" id="MCA9730348.1"/>
    </source>
</evidence>
<reference evidence="2" key="1">
    <citation type="submission" date="2020-04" db="EMBL/GenBank/DDBJ databases">
        <authorList>
            <person name="Zhang T."/>
        </authorList>
    </citation>
    <scope>NUCLEOTIDE SEQUENCE</scope>
    <source>
        <strain evidence="2">HKST-UBA01</strain>
    </source>
</reference>
<dbReference type="EMBL" id="JAGQHR010001123">
    <property type="protein sequence ID" value="MCA9730348.1"/>
    <property type="molecule type" value="Genomic_DNA"/>
</dbReference>
<protein>
    <submittedName>
        <fullName evidence="2">KamA family radical SAM protein</fullName>
    </submittedName>
</protein>
<dbReference type="InterPro" id="IPR013785">
    <property type="entry name" value="Aldolase_TIM"/>
</dbReference>
<keyword evidence="1" id="KW-0411">Iron-sulfur</keyword>
<accession>A0A956RRH6</accession>
<evidence type="ECO:0000256" key="1">
    <source>
        <dbReference type="ARBA" id="ARBA00022485"/>
    </source>
</evidence>
<comment type="caution">
    <text evidence="2">The sequence shown here is derived from an EMBL/GenBank/DDBJ whole genome shotgun (WGS) entry which is preliminary data.</text>
</comment>
<keyword evidence="1" id="KW-0479">Metal-binding</keyword>
<dbReference type="InterPro" id="IPR003739">
    <property type="entry name" value="Lys_aminomutase/Glu_NH3_mut"/>
</dbReference>
<feature type="non-terminal residue" evidence="2">
    <location>
        <position position="1"/>
    </location>
</feature>
<keyword evidence="1" id="KW-0004">4Fe-4S</keyword>
<dbReference type="SUPFAM" id="SSF102114">
    <property type="entry name" value="Radical SAM enzymes"/>
    <property type="match status" value="1"/>
</dbReference>
<organism evidence="2 3">
    <name type="scientific">Eiseniibacteriota bacterium</name>
    <dbReference type="NCBI Taxonomy" id="2212470"/>
    <lineage>
        <taxon>Bacteria</taxon>
        <taxon>Candidatus Eiseniibacteriota</taxon>
    </lineage>
</organism>
<dbReference type="Gene3D" id="3.20.20.70">
    <property type="entry name" value="Aldolase class I"/>
    <property type="match status" value="1"/>
</dbReference>
<dbReference type="GO" id="GO:0051539">
    <property type="term" value="F:4 iron, 4 sulfur cluster binding"/>
    <property type="evidence" value="ECO:0007669"/>
    <property type="project" value="UniProtKB-KW"/>
</dbReference>
<sequence>QCPIIRGINDDADVLAELVTTMTNLGAPQYYFFQCRPTAGNSAYEIPLVEGWQIFQAALRMVSGLSRRTRYCMSHATGKVEVLGLDEDFIYLRYHRAKNPADEGRVLVCHRDDDAYWLDGLRERRLAPRRALDGDAFHATAPV</sequence>
<proteinExistence type="predicted"/>
<evidence type="ECO:0000313" key="3">
    <source>
        <dbReference type="Proteomes" id="UP000697710"/>
    </source>
</evidence>
<gene>
    <name evidence="2" type="ORF">KC729_21890</name>
</gene>
<keyword evidence="1" id="KW-0408">Iron</keyword>
<dbReference type="InterPro" id="IPR058240">
    <property type="entry name" value="rSAM_sf"/>
</dbReference>